<sequence>MDKKLETINERIQQLAELYECQMDVVLSKNDKEELFQIYLEYQKESAKTKSSRMIYLARSSGNTNLLRHFGIFEMFEYMEAKNGK</sequence>
<proteinExistence type="predicted"/>
<protein>
    <submittedName>
        <fullName evidence="1">Uncharacterized protein</fullName>
    </submittedName>
</protein>
<dbReference type="Proteomes" id="UP000223361">
    <property type="component" value="Segment"/>
</dbReference>
<evidence type="ECO:0000313" key="1">
    <source>
        <dbReference type="EMBL" id="ARM66707.1"/>
    </source>
</evidence>
<accession>A0A1W6JKI3</accession>
<name>A0A1W6JKI3_9CAUD</name>
<gene>
    <name evidence="1" type="ORF">AM4_048</name>
</gene>
<evidence type="ECO:0000313" key="2">
    <source>
        <dbReference type="Proteomes" id="UP000223361"/>
    </source>
</evidence>
<reference evidence="1 2" key="1">
    <citation type="journal article" date="2017" name="Viruses">
        <title>Phage Biodiversity in Artisanal Cheese Wheys Reflects the Complexity of the Fermentation Process.</title>
        <authorList>
            <person name="Mahony J."/>
            <person name="Moscarelli A."/>
            <person name="Kelleher P."/>
            <person name="Lugli G.A."/>
            <person name="Ventura M."/>
            <person name="Settanni L."/>
            <person name="van Sinderen D."/>
        </authorList>
    </citation>
    <scope>NUCLEOTIDE SEQUENCE [LARGE SCALE GENOMIC DNA]</scope>
</reference>
<dbReference type="EMBL" id="KY554771">
    <property type="protein sequence ID" value="ARM66707.1"/>
    <property type="molecule type" value="Genomic_DNA"/>
</dbReference>
<organism evidence="1 2">
    <name type="scientific">Lactococcus phage AM4</name>
    <dbReference type="NCBI Taxonomy" id="1965472"/>
    <lineage>
        <taxon>Viruses</taxon>
        <taxon>Duplodnaviria</taxon>
        <taxon>Heunggongvirae</taxon>
        <taxon>Uroviricota</taxon>
        <taxon>Caudoviricetes</taxon>
        <taxon>Audreyjarvisvirus</taxon>
        <taxon>Audreyjarvisvirus AM4</taxon>
    </lineage>
</organism>
<keyword evidence="2" id="KW-1185">Reference proteome</keyword>